<evidence type="ECO:0000256" key="2">
    <source>
        <dbReference type="SAM" id="SignalP"/>
    </source>
</evidence>
<keyword evidence="2" id="KW-0732">Signal</keyword>
<feature type="chain" id="PRO_5032938055" evidence="2">
    <location>
        <begin position="28"/>
        <end position="197"/>
    </location>
</feature>
<protein>
    <submittedName>
        <fullName evidence="4">Copper amine oxidase N-terminal domain-containing protein</fullName>
    </submittedName>
</protein>
<dbReference type="Proteomes" id="UP000318138">
    <property type="component" value="Chromosome"/>
</dbReference>
<dbReference type="EMBL" id="CP041372">
    <property type="protein sequence ID" value="QKS70329.1"/>
    <property type="molecule type" value="Genomic_DNA"/>
</dbReference>
<dbReference type="AlphaFoldDB" id="A0A859FAP9"/>
<keyword evidence="5" id="KW-1185">Reference proteome</keyword>
<feature type="compositionally biased region" description="Pro residues" evidence="1">
    <location>
        <begin position="66"/>
        <end position="81"/>
    </location>
</feature>
<feature type="domain" description="Copper amine oxidase-like N-terminal" evidence="3">
    <location>
        <begin position="88"/>
        <end position="195"/>
    </location>
</feature>
<name>A0A859FAP9_9BACI</name>
<proteinExistence type="predicted"/>
<dbReference type="Gene3D" id="3.30.457.10">
    <property type="entry name" value="Copper amine oxidase-like, N-terminal domain"/>
    <property type="match status" value="1"/>
</dbReference>
<dbReference type="NCBIfam" id="NF033223">
    <property type="entry name" value="YHYH_alt"/>
    <property type="match status" value="1"/>
</dbReference>
<sequence length="197" mass="20862">MLMKRFVRVLLVTLLVVGFGAASVATAHPGGTDSNGGHKCHTNCSKWGLKNGEYHYHNGGGSSAPAPKPAPTPAPAPKPAPLPTADVYINGALLKVDQKAVIKDSTTLVPMRAIFEALGATVQWDDQTKKIVGTKGTQKITLTVGNKVAYTSAGAIQLSQPAQIVNKRTLVPLRFIAETLGANVQWDKDTRTVKITN</sequence>
<reference evidence="5" key="1">
    <citation type="submission" date="2019-07" db="EMBL/GenBank/DDBJ databases">
        <title>Bacillus alkalisoli sp. nov. isolated from saline soil.</title>
        <authorList>
            <person name="Sun J.-Q."/>
            <person name="Xu L."/>
        </authorList>
    </citation>
    <scope>NUCLEOTIDE SEQUENCE [LARGE SCALE GENOMIC DNA]</scope>
    <source>
        <strain evidence="5">M4U3P1</strain>
    </source>
</reference>
<dbReference type="InterPro" id="IPR036582">
    <property type="entry name" value="Mao_N_sf"/>
</dbReference>
<organism evidence="4 5">
    <name type="scientific">Paenalkalicoccus suaedae</name>
    <dbReference type="NCBI Taxonomy" id="2592382"/>
    <lineage>
        <taxon>Bacteria</taxon>
        <taxon>Bacillati</taxon>
        <taxon>Bacillota</taxon>
        <taxon>Bacilli</taxon>
        <taxon>Bacillales</taxon>
        <taxon>Bacillaceae</taxon>
        <taxon>Paenalkalicoccus</taxon>
    </lineage>
</organism>
<dbReference type="RefSeq" id="WP_176008370.1">
    <property type="nucleotide sequence ID" value="NZ_CP041372.2"/>
</dbReference>
<gene>
    <name evidence="4" type="ORF">FLK61_26600</name>
</gene>
<accession>A0A859FAP9</accession>
<dbReference type="KEGG" id="psua:FLK61_26600"/>
<dbReference type="Pfam" id="PF07833">
    <property type="entry name" value="Cu_amine_oxidN1"/>
    <property type="match status" value="1"/>
</dbReference>
<feature type="region of interest" description="Disordered" evidence="1">
    <location>
        <begin position="58"/>
        <end position="81"/>
    </location>
</feature>
<evidence type="ECO:0000313" key="4">
    <source>
        <dbReference type="EMBL" id="QKS70329.1"/>
    </source>
</evidence>
<evidence type="ECO:0000256" key="1">
    <source>
        <dbReference type="SAM" id="MobiDB-lite"/>
    </source>
</evidence>
<evidence type="ECO:0000313" key="5">
    <source>
        <dbReference type="Proteomes" id="UP000318138"/>
    </source>
</evidence>
<dbReference type="SUPFAM" id="SSF55383">
    <property type="entry name" value="Copper amine oxidase, domain N"/>
    <property type="match status" value="1"/>
</dbReference>
<feature type="signal peptide" evidence="2">
    <location>
        <begin position="1"/>
        <end position="27"/>
    </location>
</feature>
<dbReference type="InterPro" id="IPR047773">
    <property type="entry name" value="YHYH_dom_bact"/>
</dbReference>
<evidence type="ECO:0000259" key="3">
    <source>
        <dbReference type="Pfam" id="PF07833"/>
    </source>
</evidence>
<dbReference type="InterPro" id="IPR012854">
    <property type="entry name" value="Cu_amine_oxidase-like_N"/>
</dbReference>